<name>A0A8J6H7X9_TENMO</name>
<sequence>MWSEDSGTDVVSVSVARLTLNDSIIPTSIPGHRRRGYDHSNRSPENATPTRTKSEQGLGSSKDRDDGPTEKPFISVLLNSYKYQEFFGMGTVRWVRKEGDIPRCDGVGKSLKKTHTWSGGTGVRTRDLPNPGLLTPVPPKTNYWPSERLRDFDVPGGVVQSPRPYRSSVIEEAGSRARLWHDNKFIYLNWDLSTSVQQWRGWFPRLICLWVVPIRAAICAANFIASASCILLHENNRWLLPEDSITLPIRATNLHTVCHHVAVAGFDNGPAMMRKQYTGTITSIMEGMALHHNGWIVNGTSSRGKPETINRPLLAIYERARDEAAKKGDENDKNAIFRRRVRRAVERLDGQFFTEESWFSASTDLLWVSLNFQKGVSSTQSHRESGDFNARSAAKPHCTEKSQYGTSPVHFGSETATQLQKSDRPLEALV</sequence>
<evidence type="ECO:0000313" key="3">
    <source>
        <dbReference type="Proteomes" id="UP000719412"/>
    </source>
</evidence>
<dbReference type="EMBL" id="JABDTM020025041">
    <property type="protein sequence ID" value="KAH0813685.1"/>
    <property type="molecule type" value="Genomic_DNA"/>
</dbReference>
<feature type="region of interest" description="Disordered" evidence="1">
    <location>
        <begin position="25"/>
        <end position="71"/>
    </location>
</feature>
<dbReference type="Proteomes" id="UP000719412">
    <property type="component" value="Unassembled WGS sequence"/>
</dbReference>
<dbReference type="AlphaFoldDB" id="A0A8J6H7X9"/>
<organism evidence="2 3">
    <name type="scientific">Tenebrio molitor</name>
    <name type="common">Yellow mealworm beetle</name>
    <dbReference type="NCBI Taxonomy" id="7067"/>
    <lineage>
        <taxon>Eukaryota</taxon>
        <taxon>Metazoa</taxon>
        <taxon>Ecdysozoa</taxon>
        <taxon>Arthropoda</taxon>
        <taxon>Hexapoda</taxon>
        <taxon>Insecta</taxon>
        <taxon>Pterygota</taxon>
        <taxon>Neoptera</taxon>
        <taxon>Endopterygota</taxon>
        <taxon>Coleoptera</taxon>
        <taxon>Polyphaga</taxon>
        <taxon>Cucujiformia</taxon>
        <taxon>Tenebrionidae</taxon>
        <taxon>Tenebrio</taxon>
    </lineage>
</organism>
<keyword evidence="3" id="KW-1185">Reference proteome</keyword>
<proteinExistence type="predicted"/>
<comment type="caution">
    <text evidence="2">The sequence shown here is derived from an EMBL/GenBank/DDBJ whole genome shotgun (WGS) entry which is preliminary data.</text>
</comment>
<feature type="region of interest" description="Disordered" evidence="1">
    <location>
        <begin position="112"/>
        <end position="137"/>
    </location>
</feature>
<reference evidence="2" key="1">
    <citation type="journal article" date="2020" name="J Insects Food Feed">
        <title>The yellow mealworm (Tenebrio molitor) genome: a resource for the emerging insects as food and feed industry.</title>
        <authorList>
            <person name="Eriksson T."/>
            <person name="Andere A."/>
            <person name="Kelstrup H."/>
            <person name="Emery V."/>
            <person name="Picard C."/>
        </authorList>
    </citation>
    <scope>NUCLEOTIDE SEQUENCE</scope>
    <source>
        <strain evidence="2">Stoneville</strain>
        <tissue evidence="2">Whole head</tissue>
    </source>
</reference>
<gene>
    <name evidence="2" type="ORF">GEV33_009106</name>
</gene>
<protein>
    <submittedName>
        <fullName evidence="2">Uncharacterized protein</fullName>
    </submittedName>
</protein>
<feature type="region of interest" description="Disordered" evidence="1">
    <location>
        <begin position="378"/>
        <end position="430"/>
    </location>
</feature>
<feature type="compositionally biased region" description="Polar residues" evidence="1">
    <location>
        <begin position="43"/>
        <end position="59"/>
    </location>
</feature>
<evidence type="ECO:0000313" key="2">
    <source>
        <dbReference type="EMBL" id="KAH0813685.1"/>
    </source>
</evidence>
<reference evidence="2" key="2">
    <citation type="submission" date="2021-08" db="EMBL/GenBank/DDBJ databases">
        <authorList>
            <person name="Eriksson T."/>
        </authorList>
    </citation>
    <scope>NUCLEOTIDE SEQUENCE</scope>
    <source>
        <strain evidence="2">Stoneville</strain>
        <tissue evidence="2">Whole head</tissue>
    </source>
</reference>
<evidence type="ECO:0000256" key="1">
    <source>
        <dbReference type="SAM" id="MobiDB-lite"/>
    </source>
</evidence>
<feature type="compositionally biased region" description="Basic and acidic residues" evidence="1">
    <location>
        <begin position="421"/>
        <end position="430"/>
    </location>
</feature>
<accession>A0A8J6H7X9</accession>